<dbReference type="InterPro" id="IPR052155">
    <property type="entry name" value="Biofilm_reg_signaling"/>
</dbReference>
<dbReference type="Gene3D" id="3.30.450.20">
    <property type="entry name" value="PAS domain"/>
    <property type="match status" value="2"/>
</dbReference>
<dbReference type="Gene3D" id="3.20.20.450">
    <property type="entry name" value="EAL domain"/>
    <property type="match status" value="1"/>
</dbReference>
<dbReference type="Pfam" id="PF00990">
    <property type="entry name" value="GGDEF"/>
    <property type="match status" value="1"/>
</dbReference>
<dbReference type="GO" id="GO:0006355">
    <property type="term" value="P:regulation of DNA-templated transcription"/>
    <property type="evidence" value="ECO:0007669"/>
    <property type="project" value="InterPro"/>
</dbReference>
<dbReference type="SMART" id="SM00267">
    <property type="entry name" value="GGDEF"/>
    <property type="match status" value="1"/>
</dbReference>
<dbReference type="Pfam" id="PF13426">
    <property type="entry name" value="PAS_9"/>
    <property type="match status" value="1"/>
</dbReference>
<dbReference type="SMART" id="SM00052">
    <property type="entry name" value="EAL"/>
    <property type="match status" value="1"/>
</dbReference>
<dbReference type="InterPro" id="IPR043128">
    <property type="entry name" value="Rev_trsase/Diguanyl_cyclase"/>
</dbReference>
<dbReference type="InterPro" id="IPR029016">
    <property type="entry name" value="GAF-like_dom_sf"/>
</dbReference>
<sequence>MENNTPEEKLIETLKEEASFFKTISESAAIGVHICDTEGFIYVNKTFEETLGYSLNELKEKHIKIWDIVHDVKIKEDIKQIIKRREKGEVFPFSWSNIAVIAKSNEIKYIRTSANTIFYKNKFVCLAIMVDITKEYLQEEQIKNLTMMYFTLSQINQLIVRTNNETELLKGICDILVNEIGYDTVWFGYKDASDIIEPEYCKSNQKDCGGKLELDLNSSSDASGTTQVSCALPLLRKDVYVCNDMLSDCPKLNLCKKFLGITADEQFSIANIPLIKKGELYGEITLCITKQNFFSESVVKLLKEIMGDISFAIDKIEENKFSYIFSNGLENSTDWVIITDDKANITFVNRAAEIISGYTKEEVIGKNPSIFKSGLHDKQFYKLLWDTVKNGEPYNTVIIDRAKNGELVYLDDTIIPVKFNDKITGYIAIGRNITKEKEYQSMLFEATSLDAVTKLPNINLFFEKLDAMLLTAKPDSIICVVIIGLREYSKINSIYGYSAGDKLLMEISSALRGVLKETDLIGKLKGDNFIVTLRNIRLKEDVLTVLNKIKATFNETFKISDGTEVDIFYNIGVSLYPEDGHDSKTLISKAQISLSNAKEMGDNAVSFYNSDLEKNIRKSLTFKRELQEAIKNKELVLYFQPYYNTKTGKLAGMEALLRWIKNGNIIPPSEFIPELEKTALILDVEDWLVEETAKKLRTWKDSGLNIAPVSINISSLTFEKKNLDKLIQKNLNKYDIHPSFINVELIERVFLKESNYDTLNALRDMGIKISIDDFGTGYSSLSYLRYLPIDIIKIDISFIRNLQNSDKDFAIIDAIIFLANKLDIQTVAEGVETEAQLNILKLLGCGSIQGFLFSKPLPEEELVKLLV</sequence>
<dbReference type="PROSITE" id="PS50112">
    <property type="entry name" value="PAS"/>
    <property type="match status" value="1"/>
</dbReference>
<dbReference type="PANTHER" id="PTHR44757:SF2">
    <property type="entry name" value="BIOFILM ARCHITECTURE MAINTENANCE PROTEIN MBAA"/>
    <property type="match status" value="1"/>
</dbReference>
<dbReference type="SMART" id="SM00086">
    <property type="entry name" value="PAC"/>
    <property type="match status" value="2"/>
</dbReference>
<dbReference type="InterPro" id="IPR035919">
    <property type="entry name" value="EAL_sf"/>
</dbReference>
<dbReference type="CDD" id="cd01949">
    <property type="entry name" value="GGDEF"/>
    <property type="match status" value="1"/>
</dbReference>
<dbReference type="PANTHER" id="PTHR44757">
    <property type="entry name" value="DIGUANYLATE CYCLASE DGCP"/>
    <property type="match status" value="1"/>
</dbReference>
<dbReference type="InterPro" id="IPR003018">
    <property type="entry name" value="GAF"/>
</dbReference>
<feature type="domain" description="PAS" evidence="1">
    <location>
        <begin position="329"/>
        <end position="367"/>
    </location>
</feature>
<evidence type="ECO:0000259" key="3">
    <source>
        <dbReference type="PROSITE" id="PS50887"/>
    </source>
</evidence>
<dbReference type="SUPFAM" id="SSF55785">
    <property type="entry name" value="PYP-like sensor domain (PAS domain)"/>
    <property type="match status" value="2"/>
</dbReference>
<dbReference type="InterPro" id="IPR035965">
    <property type="entry name" value="PAS-like_dom_sf"/>
</dbReference>
<dbReference type="Proteomes" id="UP000316562">
    <property type="component" value="Unassembled WGS sequence"/>
</dbReference>
<dbReference type="Gene3D" id="3.30.450.40">
    <property type="match status" value="1"/>
</dbReference>
<dbReference type="Pfam" id="PF00989">
    <property type="entry name" value="PAS"/>
    <property type="match status" value="1"/>
</dbReference>
<dbReference type="NCBIfam" id="TIGR00229">
    <property type="entry name" value="sensory_box"/>
    <property type="match status" value="2"/>
</dbReference>
<dbReference type="PROSITE" id="PS50887">
    <property type="entry name" value="GGDEF"/>
    <property type="match status" value="1"/>
</dbReference>
<dbReference type="SUPFAM" id="SSF141868">
    <property type="entry name" value="EAL domain-like"/>
    <property type="match status" value="1"/>
</dbReference>
<evidence type="ECO:0000313" key="5">
    <source>
        <dbReference type="Proteomes" id="UP000316562"/>
    </source>
</evidence>
<dbReference type="InterPro" id="IPR000014">
    <property type="entry name" value="PAS"/>
</dbReference>
<proteinExistence type="predicted"/>
<dbReference type="PROSITE" id="PS50883">
    <property type="entry name" value="EAL"/>
    <property type="match status" value="1"/>
</dbReference>
<evidence type="ECO:0000313" key="4">
    <source>
        <dbReference type="EMBL" id="RZD16401.1"/>
    </source>
</evidence>
<dbReference type="InterPro" id="IPR000160">
    <property type="entry name" value="GGDEF_dom"/>
</dbReference>
<gene>
    <name evidence="4" type="ORF">EVJ46_05075</name>
</gene>
<dbReference type="Pfam" id="PF13185">
    <property type="entry name" value="GAF_2"/>
    <property type="match status" value="1"/>
</dbReference>
<dbReference type="SUPFAM" id="SSF55781">
    <property type="entry name" value="GAF domain-like"/>
    <property type="match status" value="1"/>
</dbReference>
<dbReference type="InterPro" id="IPR001610">
    <property type="entry name" value="PAC"/>
</dbReference>
<dbReference type="Pfam" id="PF00563">
    <property type="entry name" value="EAL"/>
    <property type="match status" value="1"/>
</dbReference>
<name>A0A519BGK9_ACIG2</name>
<dbReference type="InterPro" id="IPR029787">
    <property type="entry name" value="Nucleotide_cyclase"/>
</dbReference>
<feature type="domain" description="EAL" evidence="2">
    <location>
        <begin position="619"/>
        <end position="867"/>
    </location>
</feature>
<accession>A0A519BGK9</accession>
<protein>
    <submittedName>
        <fullName evidence="4">EAL domain-containing protein</fullName>
    </submittedName>
</protein>
<dbReference type="InterPro" id="IPR001633">
    <property type="entry name" value="EAL_dom"/>
</dbReference>
<dbReference type="InterPro" id="IPR013767">
    <property type="entry name" value="PAS_fold"/>
</dbReference>
<dbReference type="EMBL" id="SGBC01000002">
    <property type="protein sequence ID" value="RZD16401.1"/>
    <property type="molecule type" value="Genomic_DNA"/>
</dbReference>
<dbReference type="Gene3D" id="3.30.70.270">
    <property type="match status" value="1"/>
</dbReference>
<comment type="caution">
    <text evidence="4">The sequence shown here is derived from an EMBL/GenBank/DDBJ whole genome shotgun (WGS) entry which is preliminary data.</text>
</comment>
<reference evidence="4 5" key="1">
    <citation type="journal article" date="2019" name="ISME J.">
        <title>Insights into ecological role of a new deltaproteobacterial order Candidatus Acidulodesulfobacterales by metagenomics and metatranscriptomics.</title>
        <authorList>
            <person name="Tan S."/>
            <person name="Liu J."/>
            <person name="Fang Y."/>
            <person name="Hedlund B.P."/>
            <person name="Lian Z.H."/>
            <person name="Huang L.Y."/>
            <person name="Li J.T."/>
            <person name="Huang L.N."/>
            <person name="Li W.J."/>
            <person name="Jiang H.C."/>
            <person name="Dong H.L."/>
            <person name="Shu W.S."/>
        </authorList>
    </citation>
    <scope>NUCLEOTIDE SEQUENCE [LARGE SCALE GENOMIC DNA]</scope>
    <source>
        <strain evidence="4">AP2</strain>
    </source>
</reference>
<dbReference type="CDD" id="cd01948">
    <property type="entry name" value="EAL"/>
    <property type="match status" value="1"/>
</dbReference>
<dbReference type="SMART" id="SM00091">
    <property type="entry name" value="PAS"/>
    <property type="match status" value="2"/>
</dbReference>
<evidence type="ECO:0000259" key="1">
    <source>
        <dbReference type="PROSITE" id="PS50112"/>
    </source>
</evidence>
<evidence type="ECO:0000259" key="2">
    <source>
        <dbReference type="PROSITE" id="PS50883"/>
    </source>
</evidence>
<dbReference type="SUPFAM" id="SSF55073">
    <property type="entry name" value="Nucleotide cyclase"/>
    <property type="match status" value="1"/>
</dbReference>
<dbReference type="CDD" id="cd00130">
    <property type="entry name" value="PAS"/>
    <property type="match status" value="2"/>
</dbReference>
<dbReference type="AlphaFoldDB" id="A0A519BGK9"/>
<feature type="domain" description="GGDEF" evidence="3">
    <location>
        <begin position="476"/>
        <end position="610"/>
    </location>
</feature>
<dbReference type="NCBIfam" id="TIGR00254">
    <property type="entry name" value="GGDEF"/>
    <property type="match status" value="1"/>
</dbReference>
<organism evidence="4 5">
    <name type="scientific">Acididesulfobacter guangdongensis</name>
    <dbReference type="NCBI Taxonomy" id="2597225"/>
    <lineage>
        <taxon>Bacteria</taxon>
        <taxon>Deltaproteobacteria</taxon>
        <taxon>Candidatus Acidulodesulfobacterales</taxon>
        <taxon>Candidatus Acididesulfobacter</taxon>
    </lineage>
</organism>